<dbReference type="EMBL" id="CAJVPJ010004635">
    <property type="protein sequence ID" value="CAG8654067.1"/>
    <property type="molecule type" value="Genomic_DNA"/>
</dbReference>
<comment type="caution">
    <text evidence="1">The sequence shown here is derived from an EMBL/GenBank/DDBJ whole genome shotgun (WGS) entry which is preliminary data.</text>
</comment>
<keyword evidence="2" id="KW-1185">Reference proteome</keyword>
<evidence type="ECO:0000313" key="1">
    <source>
        <dbReference type="EMBL" id="CAG8654067.1"/>
    </source>
</evidence>
<gene>
    <name evidence="1" type="ORF">POCULU_LOCUS10105</name>
</gene>
<evidence type="ECO:0000313" key="2">
    <source>
        <dbReference type="Proteomes" id="UP000789572"/>
    </source>
</evidence>
<name>A0A9N9DZD8_9GLOM</name>
<feature type="non-terminal residue" evidence="1">
    <location>
        <position position="1"/>
    </location>
</feature>
<accession>A0A9N9DZD8</accession>
<sequence>SSTFLVSTVMKTLLQYYGLCSSKLPAFDPELAKALNEGMYHITVIVPAIRASLKNLPIGDAFFIIKYLETVFELMYAECSRLICSPQKKTDDKIKLWRETNDGLYWKMCWEADLGTRNQFLPQDTIYVYVTTATEYLTKRANAANDPALIIDGKTLAKIFDYPGELIHDVQPASKKQRITEKEDGKTGFVADGVAG</sequence>
<organism evidence="1 2">
    <name type="scientific">Paraglomus occultum</name>
    <dbReference type="NCBI Taxonomy" id="144539"/>
    <lineage>
        <taxon>Eukaryota</taxon>
        <taxon>Fungi</taxon>
        <taxon>Fungi incertae sedis</taxon>
        <taxon>Mucoromycota</taxon>
        <taxon>Glomeromycotina</taxon>
        <taxon>Glomeromycetes</taxon>
        <taxon>Paraglomerales</taxon>
        <taxon>Paraglomeraceae</taxon>
        <taxon>Paraglomus</taxon>
    </lineage>
</organism>
<dbReference type="Proteomes" id="UP000789572">
    <property type="component" value="Unassembled WGS sequence"/>
</dbReference>
<feature type="non-terminal residue" evidence="1">
    <location>
        <position position="196"/>
    </location>
</feature>
<dbReference type="AlphaFoldDB" id="A0A9N9DZD8"/>
<reference evidence="1" key="1">
    <citation type="submission" date="2021-06" db="EMBL/GenBank/DDBJ databases">
        <authorList>
            <person name="Kallberg Y."/>
            <person name="Tangrot J."/>
            <person name="Rosling A."/>
        </authorList>
    </citation>
    <scope>NUCLEOTIDE SEQUENCE</scope>
    <source>
        <strain evidence="1">IA702</strain>
    </source>
</reference>
<proteinExistence type="predicted"/>
<protein>
    <submittedName>
        <fullName evidence="1">6716_t:CDS:1</fullName>
    </submittedName>
</protein>